<feature type="transmembrane region" description="Helical" evidence="9">
    <location>
        <begin position="87"/>
        <end position="107"/>
    </location>
</feature>
<name>A0A0T5NXM3_9RHOB</name>
<feature type="domain" description="Tripartite ATP-independent periplasmic transporters DctQ component" evidence="10">
    <location>
        <begin position="23"/>
        <end position="144"/>
    </location>
</feature>
<dbReference type="STRING" id="1641875.XM53_03530"/>
<evidence type="ECO:0000259" key="10">
    <source>
        <dbReference type="Pfam" id="PF04290"/>
    </source>
</evidence>
<evidence type="ECO:0000256" key="5">
    <source>
        <dbReference type="ARBA" id="ARBA00022692"/>
    </source>
</evidence>
<sequence length="175" mass="19332">MKRLEHIFVVLNGWALIGMLSAMALIVGANIFLRYFTAHSLPWADEAARYLMIWLTFTGAGLILRIGGHVAITNLQDSLPATGQKLLRALIVLILLTFFAYMVYVGWQYAQRMQFQVTPALRLPFLYVYAAMPVGFALLIVHLLLIARPFIGAGDYKSLDARGVDDDTVTGGANG</sequence>
<dbReference type="PANTHER" id="PTHR35011">
    <property type="entry name" value="2,3-DIKETO-L-GULONATE TRAP TRANSPORTER SMALL PERMEASE PROTEIN YIAM"/>
    <property type="match status" value="1"/>
</dbReference>
<keyword evidence="5 9" id="KW-0812">Transmembrane</keyword>
<gene>
    <name evidence="11" type="ORF">XM53_03530</name>
</gene>
<evidence type="ECO:0000256" key="4">
    <source>
        <dbReference type="ARBA" id="ARBA00022519"/>
    </source>
</evidence>
<feature type="transmembrane region" description="Helical" evidence="9">
    <location>
        <begin position="53"/>
        <end position="75"/>
    </location>
</feature>
<comment type="similarity">
    <text evidence="8 9">Belongs to the TRAP transporter small permease family.</text>
</comment>
<feature type="transmembrane region" description="Helical" evidence="9">
    <location>
        <begin position="7"/>
        <end position="33"/>
    </location>
</feature>
<evidence type="ECO:0000256" key="1">
    <source>
        <dbReference type="ARBA" id="ARBA00004429"/>
    </source>
</evidence>
<dbReference type="Pfam" id="PF04290">
    <property type="entry name" value="DctQ"/>
    <property type="match status" value="1"/>
</dbReference>
<keyword evidence="6 9" id="KW-1133">Transmembrane helix</keyword>
<keyword evidence="4 9" id="KW-0997">Cell inner membrane</keyword>
<comment type="subcellular location">
    <subcellularLocation>
        <location evidence="1 9">Cell inner membrane</location>
        <topology evidence="1 9">Multi-pass membrane protein</topology>
    </subcellularLocation>
</comment>
<keyword evidence="2 9" id="KW-0813">Transport</keyword>
<protein>
    <recommendedName>
        <fullName evidence="9">TRAP transporter small permease protein</fullName>
    </recommendedName>
</protein>
<dbReference type="PATRIC" id="fig|1641875.4.peg.2716"/>
<dbReference type="GO" id="GO:0005886">
    <property type="term" value="C:plasma membrane"/>
    <property type="evidence" value="ECO:0007669"/>
    <property type="project" value="UniProtKB-SubCell"/>
</dbReference>
<dbReference type="RefSeq" id="WP_057790373.1">
    <property type="nucleotide sequence ID" value="NZ_LAXJ01000003.1"/>
</dbReference>
<dbReference type="GO" id="GO:0022857">
    <property type="term" value="F:transmembrane transporter activity"/>
    <property type="evidence" value="ECO:0007669"/>
    <property type="project" value="UniProtKB-UniRule"/>
</dbReference>
<dbReference type="InterPro" id="IPR055348">
    <property type="entry name" value="DctQ"/>
</dbReference>
<evidence type="ECO:0000256" key="7">
    <source>
        <dbReference type="ARBA" id="ARBA00023136"/>
    </source>
</evidence>
<evidence type="ECO:0000313" key="12">
    <source>
        <dbReference type="Proteomes" id="UP000051295"/>
    </source>
</evidence>
<evidence type="ECO:0000256" key="6">
    <source>
        <dbReference type="ARBA" id="ARBA00022989"/>
    </source>
</evidence>
<dbReference type="AlphaFoldDB" id="A0A0T5NXM3"/>
<keyword evidence="12" id="KW-1185">Reference proteome</keyword>
<reference evidence="11 12" key="1">
    <citation type="submission" date="2015-04" db="EMBL/GenBank/DDBJ databases">
        <title>The draft genome sequence of Roseovarius sp.R12b.</title>
        <authorList>
            <person name="Li G."/>
            <person name="Lai Q."/>
            <person name="Shao Z."/>
            <person name="Yan P."/>
        </authorList>
    </citation>
    <scope>NUCLEOTIDE SEQUENCE [LARGE SCALE GENOMIC DNA]</scope>
    <source>
        <strain evidence="11 12">R12B</strain>
    </source>
</reference>
<evidence type="ECO:0000256" key="8">
    <source>
        <dbReference type="ARBA" id="ARBA00038436"/>
    </source>
</evidence>
<evidence type="ECO:0000256" key="9">
    <source>
        <dbReference type="RuleBase" id="RU369079"/>
    </source>
</evidence>
<comment type="caution">
    <text evidence="11">The sequence shown here is derived from an EMBL/GenBank/DDBJ whole genome shotgun (WGS) entry which is preliminary data.</text>
</comment>
<feature type="transmembrane region" description="Helical" evidence="9">
    <location>
        <begin position="127"/>
        <end position="147"/>
    </location>
</feature>
<accession>A0A0T5NXM3</accession>
<dbReference type="OrthoDB" id="4964541at2"/>
<evidence type="ECO:0000256" key="2">
    <source>
        <dbReference type="ARBA" id="ARBA00022448"/>
    </source>
</evidence>
<proteinExistence type="inferred from homology"/>
<dbReference type="PANTHER" id="PTHR35011:SF2">
    <property type="entry name" value="2,3-DIKETO-L-GULONATE TRAP TRANSPORTER SMALL PERMEASE PROTEIN YIAM"/>
    <property type="match status" value="1"/>
</dbReference>
<dbReference type="EMBL" id="LAXJ01000003">
    <property type="protein sequence ID" value="KRS13671.1"/>
    <property type="molecule type" value="Genomic_DNA"/>
</dbReference>
<evidence type="ECO:0000256" key="3">
    <source>
        <dbReference type="ARBA" id="ARBA00022475"/>
    </source>
</evidence>
<comment type="subunit">
    <text evidence="9">The complex comprises the extracytoplasmic solute receptor protein and the two transmembrane proteins.</text>
</comment>
<comment type="function">
    <text evidence="9">Part of the tripartite ATP-independent periplasmic (TRAP) transport system.</text>
</comment>
<keyword evidence="7 9" id="KW-0472">Membrane</keyword>
<dbReference type="Proteomes" id="UP000051295">
    <property type="component" value="Unassembled WGS sequence"/>
</dbReference>
<dbReference type="GO" id="GO:0015740">
    <property type="term" value="P:C4-dicarboxylate transport"/>
    <property type="evidence" value="ECO:0007669"/>
    <property type="project" value="TreeGrafter"/>
</dbReference>
<evidence type="ECO:0000313" key="11">
    <source>
        <dbReference type="EMBL" id="KRS13671.1"/>
    </source>
</evidence>
<dbReference type="InterPro" id="IPR007387">
    <property type="entry name" value="TRAP_DctQ"/>
</dbReference>
<organism evidence="11 12">
    <name type="scientific">Roseovarius atlanticus</name>
    <dbReference type="NCBI Taxonomy" id="1641875"/>
    <lineage>
        <taxon>Bacteria</taxon>
        <taxon>Pseudomonadati</taxon>
        <taxon>Pseudomonadota</taxon>
        <taxon>Alphaproteobacteria</taxon>
        <taxon>Rhodobacterales</taxon>
        <taxon>Roseobacteraceae</taxon>
        <taxon>Roseovarius</taxon>
    </lineage>
</organism>
<keyword evidence="3" id="KW-1003">Cell membrane</keyword>